<accession>A0A921ZNA7</accession>
<proteinExistence type="predicted"/>
<organism evidence="2 3">
    <name type="scientific">Manduca sexta</name>
    <name type="common">Tobacco hawkmoth</name>
    <name type="synonym">Tobacco hornworm</name>
    <dbReference type="NCBI Taxonomy" id="7130"/>
    <lineage>
        <taxon>Eukaryota</taxon>
        <taxon>Metazoa</taxon>
        <taxon>Ecdysozoa</taxon>
        <taxon>Arthropoda</taxon>
        <taxon>Hexapoda</taxon>
        <taxon>Insecta</taxon>
        <taxon>Pterygota</taxon>
        <taxon>Neoptera</taxon>
        <taxon>Endopterygota</taxon>
        <taxon>Lepidoptera</taxon>
        <taxon>Glossata</taxon>
        <taxon>Ditrysia</taxon>
        <taxon>Bombycoidea</taxon>
        <taxon>Sphingidae</taxon>
        <taxon>Sphinginae</taxon>
        <taxon>Sphingini</taxon>
        <taxon>Manduca</taxon>
    </lineage>
</organism>
<dbReference type="AlphaFoldDB" id="A0A921ZNA7"/>
<gene>
    <name evidence="2" type="ORF">O3G_MSEX012458</name>
</gene>
<reference evidence="2" key="2">
    <citation type="submission" date="2020-12" db="EMBL/GenBank/DDBJ databases">
        <authorList>
            <person name="Kanost M."/>
        </authorList>
    </citation>
    <scope>NUCLEOTIDE SEQUENCE</scope>
</reference>
<sequence length="107" mass="12120">MSGTNSRFRSDTDQKNPNTTLPDGIRTQDLRAAVTRMQYNYATETGKILPLLFTSRCRIITGLLADYSTYITSVGHQPNDTDTRSSTSLFRQNFSFAYFVSDYIKSV</sequence>
<dbReference type="Proteomes" id="UP000791440">
    <property type="component" value="Unassembled WGS sequence"/>
</dbReference>
<reference evidence="2" key="1">
    <citation type="journal article" date="2016" name="Insect Biochem. Mol. Biol.">
        <title>Multifaceted biological insights from a draft genome sequence of the tobacco hornworm moth, Manduca sexta.</title>
        <authorList>
            <person name="Kanost M.R."/>
            <person name="Arrese E.L."/>
            <person name="Cao X."/>
            <person name="Chen Y.R."/>
            <person name="Chellapilla S."/>
            <person name="Goldsmith M.R."/>
            <person name="Grosse-Wilde E."/>
            <person name="Heckel D.G."/>
            <person name="Herndon N."/>
            <person name="Jiang H."/>
            <person name="Papanicolaou A."/>
            <person name="Qu J."/>
            <person name="Soulages J.L."/>
            <person name="Vogel H."/>
            <person name="Walters J."/>
            <person name="Waterhouse R.M."/>
            <person name="Ahn S.J."/>
            <person name="Almeida F.C."/>
            <person name="An C."/>
            <person name="Aqrawi P."/>
            <person name="Bretschneider A."/>
            <person name="Bryant W.B."/>
            <person name="Bucks S."/>
            <person name="Chao H."/>
            <person name="Chevignon G."/>
            <person name="Christen J.M."/>
            <person name="Clarke D.F."/>
            <person name="Dittmer N.T."/>
            <person name="Ferguson L.C.F."/>
            <person name="Garavelou S."/>
            <person name="Gordon K.H.J."/>
            <person name="Gunaratna R.T."/>
            <person name="Han Y."/>
            <person name="Hauser F."/>
            <person name="He Y."/>
            <person name="Heidel-Fischer H."/>
            <person name="Hirsh A."/>
            <person name="Hu Y."/>
            <person name="Jiang H."/>
            <person name="Kalra D."/>
            <person name="Klinner C."/>
            <person name="Konig C."/>
            <person name="Kovar C."/>
            <person name="Kroll A.R."/>
            <person name="Kuwar S.S."/>
            <person name="Lee S.L."/>
            <person name="Lehman R."/>
            <person name="Li K."/>
            <person name="Li Z."/>
            <person name="Liang H."/>
            <person name="Lovelace S."/>
            <person name="Lu Z."/>
            <person name="Mansfield J.H."/>
            <person name="McCulloch K.J."/>
            <person name="Mathew T."/>
            <person name="Morton B."/>
            <person name="Muzny D.M."/>
            <person name="Neunemann D."/>
            <person name="Ongeri F."/>
            <person name="Pauchet Y."/>
            <person name="Pu L.L."/>
            <person name="Pyrousis I."/>
            <person name="Rao X.J."/>
            <person name="Redding A."/>
            <person name="Roesel C."/>
            <person name="Sanchez-Gracia A."/>
            <person name="Schaack S."/>
            <person name="Shukla A."/>
            <person name="Tetreau G."/>
            <person name="Wang Y."/>
            <person name="Xiong G.H."/>
            <person name="Traut W."/>
            <person name="Walsh T.K."/>
            <person name="Worley K.C."/>
            <person name="Wu D."/>
            <person name="Wu W."/>
            <person name="Wu Y.Q."/>
            <person name="Zhang X."/>
            <person name="Zou Z."/>
            <person name="Zucker H."/>
            <person name="Briscoe A.D."/>
            <person name="Burmester T."/>
            <person name="Clem R.J."/>
            <person name="Feyereisen R."/>
            <person name="Grimmelikhuijzen C.J.P."/>
            <person name="Hamodrakas S.J."/>
            <person name="Hansson B.S."/>
            <person name="Huguet E."/>
            <person name="Jermiin L.S."/>
            <person name="Lan Q."/>
            <person name="Lehman H.K."/>
            <person name="Lorenzen M."/>
            <person name="Merzendorfer H."/>
            <person name="Michalopoulos I."/>
            <person name="Morton D.B."/>
            <person name="Muthukrishnan S."/>
            <person name="Oakeshott J.G."/>
            <person name="Palmer W."/>
            <person name="Park Y."/>
            <person name="Passarelli A.L."/>
            <person name="Rozas J."/>
            <person name="Schwartz L.M."/>
            <person name="Smith W."/>
            <person name="Southgate A."/>
            <person name="Vilcinskas A."/>
            <person name="Vogt R."/>
            <person name="Wang P."/>
            <person name="Werren J."/>
            <person name="Yu X.Q."/>
            <person name="Zhou J.J."/>
            <person name="Brown S.J."/>
            <person name="Scherer S.E."/>
            <person name="Richards S."/>
            <person name="Blissard G.W."/>
        </authorList>
    </citation>
    <scope>NUCLEOTIDE SEQUENCE</scope>
</reference>
<name>A0A921ZNA7_MANSE</name>
<dbReference type="EMBL" id="JH668725">
    <property type="protein sequence ID" value="KAG6461158.1"/>
    <property type="molecule type" value="Genomic_DNA"/>
</dbReference>
<evidence type="ECO:0000256" key="1">
    <source>
        <dbReference type="SAM" id="MobiDB-lite"/>
    </source>
</evidence>
<evidence type="ECO:0000313" key="2">
    <source>
        <dbReference type="EMBL" id="KAG6461158.1"/>
    </source>
</evidence>
<protein>
    <submittedName>
        <fullName evidence="2">Uncharacterized protein</fullName>
    </submittedName>
</protein>
<feature type="region of interest" description="Disordered" evidence="1">
    <location>
        <begin position="1"/>
        <end position="27"/>
    </location>
</feature>
<evidence type="ECO:0000313" key="3">
    <source>
        <dbReference type="Proteomes" id="UP000791440"/>
    </source>
</evidence>
<comment type="caution">
    <text evidence="2">The sequence shown here is derived from an EMBL/GenBank/DDBJ whole genome shotgun (WGS) entry which is preliminary data.</text>
</comment>
<keyword evidence="3" id="KW-1185">Reference proteome</keyword>